<protein>
    <recommendedName>
        <fullName evidence="3">Endonuclease/exonuclease/phosphatase domain-containing protein</fullName>
    </recommendedName>
</protein>
<reference evidence="1" key="2">
    <citation type="submission" date="2021-01" db="UniProtKB">
        <authorList>
            <consortium name="EnsemblPlants"/>
        </authorList>
    </citation>
    <scope>IDENTIFICATION</scope>
</reference>
<evidence type="ECO:0000313" key="2">
    <source>
        <dbReference type="Proteomes" id="UP000594261"/>
    </source>
</evidence>
<sequence>MKKRSFCKSFVKVKLVLANIRFRLDISMPVMVTNPGNRVWGVTYCMLLNPQPQSLLTPPPMEWRSGDVHMNNPFNILPMKILLGNYRGADNYNFCRNFANLNRVHQLDITVIIETRISGHRAKAVSPSLGFDSVCHSDATGFQGGIWVLWNDNNISLDILSMIEQSINAFVLVSPVNPSSSWLFSAIYASPDFNKHLTLWEELSSLTPHSHLPWMLAGDFNEILTHHESLSSNPFAEGT</sequence>
<dbReference type="PANTHER" id="PTHR35218">
    <property type="entry name" value="RNASE H DOMAIN-CONTAINING PROTEIN"/>
    <property type="match status" value="1"/>
</dbReference>
<evidence type="ECO:0000313" key="1">
    <source>
        <dbReference type="EnsemblPlants" id="QL02p025388:mrna:CDS:1"/>
    </source>
</evidence>
<dbReference type="InterPro" id="IPR036691">
    <property type="entry name" value="Endo/exonu/phosph_ase_sf"/>
</dbReference>
<dbReference type="Proteomes" id="UP000594261">
    <property type="component" value="Chromosome 2"/>
</dbReference>
<dbReference type="SUPFAM" id="SSF56219">
    <property type="entry name" value="DNase I-like"/>
    <property type="match status" value="1"/>
</dbReference>
<evidence type="ECO:0008006" key="3">
    <source>
        <dbReference type="Google" id="ProtNLM"/>
    </source>
</evidence>
<dbReference type="AlphaFoldDB" id="A0A7N2QYR6"/>
<dbReference type="PANTHER" id="PTHR35218:SF9">
    <property type="entry name" value="ENDONUCLEASE_EXONUCLEASE_PHOSPHATASE DOMAIN-CONTAINING PROTEIN"/>
    <property type="match status" value="1"/>
</dbReference>
<reference evidence="2" key="1">
    <citation type="journal article" date="2016" name="G3 (Bethesda)">
        <title>First Draft Assembly and Annotation of the Genome of a California Endemic Oak Quercus lobata Nee (Fagaceae).</title>
        <authorList>
            <person name="Sork V.L."/>
            <person name="Fitz-Gibbon S.T."/>
            <person name="Puiu D."/>
            <person name="Crepeau M."/>
            <person name="Gugger P.F."/>
            <person name="Sherman R."/>
            <person name="Stevens K."/>
            <person name="Langley C.H."/>
            <person name="Pellegrini M."/>
            <person name="Salzberg S.L."/>
        </authorList>
    </citation>
    <scope>NUCLEOTIDE SEQUENCE [LARGE SCALE GENOMIC DNA]</scope>
    <source>
        <strain evidence="2">cv. SW786</strain>
    </source>
</reference>
<organism evidence="1 2">
    <name type="scientific">Quercus lobata</name>
    <name type="common">Valley oak</name>
    <dbReference type="NCBI Taxonomy" id="97700"/>
    <lineage>
        <taxon>Eukaryota</taxon>
        <taxon>Viridiplantae</taxon>
        <taxon>Streptophyta</taxon>
        <taxon>Embryophyta</taxon>
        <taxon>Tracheophyta</taxon>
        <taxon>Spermatophyta</taxon>
        <taxon>Magnoliopsida</taxon>
        <taxon>eudicotyledons</taxon>
        <taxon>Gunneridae</taxon>
        <taxon>Pentapetalae</taxon>
        <taxon>rosids</taxon>
        <taxon>fabids</taxon>
        <taxon>Fagales</taxon>
        <taxon>Fagaceae</taxon>
        <taxon>Quercus</taxon>
    </lineage>
</organism>
<name>A0A7N2QYR6_QUELO</name>
<proteinExistence type="predicted"/>
<accession>A0A7N2QYR6</accession>
<dbReference type="OMA" id="VIIETRI"/>
<keyword evidence="2" id="KW-1185">Reference proteome</keyword>
<dbReference type="EnsemblPlants" id="QL02p025388:mrna">
    <property type="protein sequence ID" value="QL02p025388:mrna:CDS:1"/>
    <property type="gene ID" value="QL02p025388"/>
</dbReference>
<dbReference type="InParanoid" id="A0A7N2QYR6"/>
<dbReference type="Gene3D" id="3.60.10.10">
    <property type="entry name" value="Endonuclease/exonuclease/phosphatase"/>
    <property type="match status" value="1"/>
</dbReference>
<dbReference type="Gramene" id="QL02p025388:mrna">
    <property type="protein sequence ID" value="QL02p025388:mrna:CDS:1"/>
    <property type="gene ID" value="QL02p025388"/>
</dbReference>